<name>A0A286T710_9GAMM</name>
<dbReference type="Proteomes" id="UP000266313">
    <property type="component" value="Chromosome"/>
</dbReference>
<protein>
    <recommendedName>
        <fullName evidence="3">Uracil-DNA glycosylase-like domain-containing protein</fullName>
    </recommendedName>
</protein>
<keyword evidence="2" id="KW-1185">Reference proteome</keyword>
<evidence type="ECO:0000313" key="1">
    <source>
        <dbReference type="EMBL" id="BBA31976.1"/>
    </source>
</evidence>
<dbReference type="EMBL" id="AP017928">
    <property type="protein sequence ID" value="BBA31976.1"/>
    <property type="molecule type" value="Genomic_DNA"/>
</dbReference>
<dbReference type="OrthoDB" id="573462at2"/>
<reference evidence="1 2" key="1">
    <citation type="submission" date="2016-12" db="EMBL/GenBank/DDBJ databases">
        <title>Genome sequencing of Methylocaldum marinum.</title>
        <authorList>
            <person name="Takeuchi M."/>
            <person name="Kamagata Y."/>
            <person name="Hiraoka S."/>
            <person name="Oshima K."/>
            <person name="Hattori M."/>
            <person name="Iwasaki W."/>
        </authorList>
    </citation>
    <scope>NUCLEOTIDE SEQUENCE [LARGE SCALE GENOMIC DNA]</scope>
    <source>
        <strain evidence="1 2">S8</strain>
    </source>
</reference>
<proteinExistence type="predicted"/>
<organism evidence="1 2">
    <name type="scientific">Methylocaldum marinum</name>
    <dbReference type="NCBI Taxonomy" id="1432792"/>
    <lineage>
        <taxon>Bacteria</taxon>
        <taxon>Pseudomonadati</taxon>
        <taxon>Pseudomonadota</taxon>
        <taxon>Gammaproteobacteria</taxon>
        <taxon>Methylococcales</taxon>
        <taxon>Methylococcaceae</taxon>
        <taxon>Methylocaldum</taxon>
    </lineage>
</organism>
<accession>A0A286T710</accession>
<evidence type="ECO:0008006" key="3">
    <source>
        <dbReference type="Google" id="ProtNLM"/>
    </source>
</evidence>
<sequence>MPAFSIDTAQIEKIRSLPFLANDHPPLANMKLWEDTQSKLSCYYAPFEYLNADAKLILVGITPGGTQMNRALNAARSALATGTPVAEAIRKVKREGSFSGAMRPNIVNTLNRLGYHKKLGITCASKLWDTHDHLVQFCSLLKFPVFVNGNDYNGNPKAHKNEDLKRLLSEHFVKDMAALPHDAMLVPLGDTVLEVVAWLNEFPKTS</sequence>
<dbReference type="RefSeq" id="WP_145986344.1">
    <property type="nucleotide sequence ID" value="NZ_AP017928.1"/>
</dbReference>
<gene>
    <name evidence="1" type="ORF">sS8_0006</name>
</gene>
<dbReference type="KEGG" id="mmai:sS8_0006"/>
<dbReference type="AlphaFoldDB" id="A0A286T710"/>
<evidence type="ECO:0000313" key="2">
    <source>
        <dbReference type="Proteomes" id="UP000266313"/>
    </source>
</evidence>